<comment type="caution">
    <text evidence="2">The sequence shown here is derived from an EMBL/GenBank/DDBJ whole genome shotgun (WGS) entry which is preliminary data.</text>
</comment>
<dbReference type="EMBL" id="APAU02000001">
    <property type="protein sequence ID" value="EUB64996.1"/>
    <property type="molecule type" value="Genomic_DNA"/>
</dbReference>
<proteinExistence type="predicted"/>
<evidence type="ECO:0000313" key="2">
    <source>
        <dbReference type="EMBL" id="EUB64996.1"/>
    </source>
</evidence>
<name>W6UWJ1_ECHGR</name>
<organism evidence="2 3">
    <name type="scientific">Echinococcus granulosus</name>
    <name type="common">Hydatid tapeworm</name>
    <dbReference type="NCBI Taxonomy" id="6210"/>
    <lineage>
        <taxon>Eukaryota</taxon>
        <taxon>Metazoa</taxon>
        <taxon>Spiralia</taxon>
        <taxon>Lophotrochozoa</taxon>
        <taxon>Platyhelminthes</taxon>
        <taxon>Cestoda</taxon>
        <taxon>Eucestoda</taxon>
        <taxon>Cyclophyllidea</taxon>
        <taxon>Taeniidae</taxon>
        <taxon>Echinococcus</taxon>
        <taxon>Echinococcus granulosus group</taxon>
    </lineage>
</organism>
<gene>
    <name evidence="2" type="ORF">EGR_00265</name>
</gene>
<reference evidence="2 3" key="1">
    <citation type="journal article" date="2013" name="Nat. Genet.">
        <title>The genome of the hydatid tapeworm Echinococcus granulosus.</title>
        <authorList>
            <person name="Zheng H."/>
            <person name="Zhang W."/>
            <person name="Zhang L."/>
            <person name="Zhang Z."/>
            <person name="Li J."/>
            <person name="Lu G."/>
            <person name="Zhu Y."/>
            <person name="Wang Y."/>
            <person name="Huang Y."/>
            <person name="Liu J."/>
            <person name="Kang H."/>
            <person name="Chen J."/>
            <person name="Wang L."/>
            <person name="Chen A."/>
            <person name="Yu S."/>
            <person name="Gao Z."/>
            <person name="Jin L."/>
            <person name="Gu W."/>
            <person name="Wang Z."/>
            <person name="Zhao L."/>
            <person name="Shi B."/>
            <person name="Wen H."/>
            <person name="Lin R."/>
            <person name="Jones M.K."/>
            <person name="Brejova B."/>
            <person name="Vinar T."/>
            <person name="Zhao G."/>
            <person name="McManus D.P."/>
            <person name="Chen Z."/>
            <person name="Zhou Y."/>
            <person name="Wang S."/>
        </authorList>
    </citation>
    <scope>NUCLEOTIDE SEQUENCE [LARGE SCALE GENOMIC DNA]</scope>
</reference>
<protein>
    <submittedName>
        <fullName evidence="2">Uncharacterized protein</fullName>
    </submittedName>
</protein>
<feature type="region of interest" description="Disordered" evidence="1">
    <location>
        <begin position="40"/>
        <end position="61"/>
    </location>
</feature>
<dbReference type="RefSeq" id="XP_024356192.1">
    <property type="nucleotide sequence ID" value="XM_024489514.1"/>
</dbReference>
<keyword evidence="3" id="KW-1185">Reference proteome</keyword>
<dbReference type="Proteomes" id="UP000019149">
    <property type="component" value="Unassembled WGS sequence"/>
</dbReference>
<evidence type="ECO:0000313" key="3">
    <source>
        <dbReference type="Proteomes" id="UP000019149"/>
    </source>
</evidence>
<accession>W6UWJ1</accession>
<dbReference type="CTD" id="36335980"/>
<dbReference type="AlphaFoldDB" id="W6UWJ1"/>
<dbReference type="GeneID" id="36335980"/>
<dbReference type="KEGG" id="egl:EGR_00265"/>
<evidence type="ECO:0000256" key="1">
    <source>
        <dbReference type="SAM" id="MobiDB-lite"/>
    </source>
</evidence>
<sequence>MCCTFIAQYLCFDGKYQSFRNNKWYLFKIDRNAEKVENCGLNQGDDKKSPRNSRNHTGKSSLSILSGSLTLQLHCFSVPVCIPLAKQFVKYRPILEIKSEAFYNASKNISMIKTK</sequence>